<dbReference type="AlphaFoldDB" id="A0A0E0J376"/>
<dbReference type="FunFam" id="3.30.200.20:FF:000337">
    <property type="entry name" value="Wall-associated receptor kinase 3"/>
    <property type="match status" value="1"/>
</dbReference>
<dbReference type="Gramene" id="ONIVA11G16740.1">
    <property type="protein sequence ID" value="ONIVA11G16740.1"/>
    <property type="gene ID" value="ONIVA11G16740"/>
</dbReference>
<dbReference type="GO" id="GO:0004674">
    <property type="term" value="F:protein serine/threonine kinase activity"/>
    <property type="evidence" value="ECO:0007669"/>
    <property type="project" value="TreeGrafter"/>
</dbReference>
<feature type="signal peptide" evidence="12">
    <location>
        <begin position="1"/>
        <end position="33"/>
    </location>
</feature>
<evidence type="ECO:0000313" key="14">
    <source>
        <dbReference type="EnsemblPlants" id="ONIVA11G16740.1"/>
    </source>
</evidence>
<evidence type="ECO:0000259" key="13">
    <source>
        <dbReference type="PROSITE" id="PS50011"/>
    </source>
</evidence>
<dbReference type="GO" id="GO:0005524">
    <property type="term" value="F:ATP binding"/>
    <property type="evidence" value="ECO:0007669"/>
    <property type="project" value="UniProtKB-UniRule"/>
</dbReference>
<feature type="region of interest" description="Disordered" evidence="11">
    <location>
        <begin position="154"/>
        <end position="173"/>
    </location>
</feature>
<dbReference type="EnsemblPlants" id="ONIVA11G16740.1">
    <property type="protein sequence ID" value="ONIVA11G16740.1"/>
    <property type="gene ID" value="ONIVA11G16740"/>
</dbReference>
<feature type="binding site" evidence="10">
    <location>
        <position position="604"/>
    </location>
    <ligand>
        <name>ATP</name>
        <dbReference type="ChEBI" id="CHEBI:30616"/>
    </ligand>
</feature>
<accession>A0A0E0J376</accession>
<evidence type="ECO:0000256" key="12">
    <source>
        <dbReference type="SAM" id="SignalP"/>
    </source>
</evidence>
<dbReference type="GO" id="GO:0005886">
    <property type="term" value="C:plasma membrane"/>
    <property type="evidence" value="ECO:0007669"/>
    <property type="project" value="TreeGrafter"/>
</dbReference>
<evidence type="ECO:0000256" key="10">
    <source>
        <dbReference type="PROSITE-ProRule" id="PRU10141"/>
    </source>
</evidence>
<protein>
    <recommendedName>
        <fullName evidence="13">Protein kinase domain-containing protein</fullName>
    </recommendedName>
</protein>
<reference evidence="14" key="2">
    <citation type="submission" date="2018-04" db="EMBL/GenBank/DDBJ databases">
        <title>OnivRS2 (Oryza nivara Reference Sequence Version 2).</title>
        <authorList>
            <person name="Zhang J."/>
            <person name="Kudrna D."/>
            <person name="Lee S."/>
            <person name="Talag J."/>
            <person name="Rajasekar S."/>
            <person name="Welchert J."/>
            <person name="Hsing Y.-I."/>
            <person name="Wing R.A."/>
        </authorList>
    </citation>
    <scope>NUCLEOTIDE SEQUENCE [LARGE SCALE GENOMIC DNA]</scope>
    <source>
        <strain evidence="14">SL10</strain>
    </source>
</reference>
<dbReference type="PANTHER" id="PTHR27005">
    <property type="entry name" value="WALL-ASSOCIATED RECEPTOR KINASE-LIKE 21"/>
    <property type="match status" value="1"/>
</dbReference>
<keyword evidence="7 10" id="KW-0067">ATP-binding</keyword>
<evidence type="ECO:0000256" key="5">
    <source>
        <dbReference type="ARBA" id="ARBA00022741"/>
    </source>
</evidence>
<dbReference type="InterPro" id="IPR017441">
    <property type="entry name" value="Protein_kinase_ATP_BS"/>
</dbReference>
<dbReference type="SUPFAM" id="SSF56112">
    <property type="entry name" value="Protein kinase-like (PK-like)"/>
    <property type="match status" value="1"/>
</dbReference>
<reference evidence="14" key="1">
    <citation type="submission" date="2015-04" db="UniProtKB">
        <authorList>
            <consortium name="EnsemblPlants"/>
        </authorList>
    </citation>
    <scope>IDENTIFICATION</scope>
    <source>
        <strain evidence="14">SL10</strain>
    </source>
</reference>
<keyword evidence="6" id="KW-0418">Kinase</keyword>
<evidence type="ECO:0000256" key="3">
    <source>
        <dbReference type="ARBA" id="ARBA00022679"/>
    </source>
</evidence>
<dbReference type="InterPro" id="IPR001245">
    <property type="entry name" value="Ser-Thr/Tyr_kinase_cat_dom"/>
</dbReference>
<evidence type="ECO:0000256" key="8">
    <source>
        <dbReference type="ARBA" id="ARBA00023157"/>
    </source>
</evidence>
<dbReference type="PANTHER" id="PTHR27005:SF468">
    <property type="entry name" value="OS01G0310500 PROTEIN"/>
    <property type="match status" value="1"/>
</dbReference>
<dbReference type="InterPro" id="IPR008271">
    <property type="entry name" value="Ser/Thr_kinase_AS"/>
</dbReference>
<dbReference type="GO" id="GO:0007166">
    <property type="term" value="P:cell surface receptor signaling pathway"/>
    <property type="evidence" value="ECO:0007669"/>
    <property type="project" value="InterPro"/>
</dbReference>
<dbReference type="STRING" id="4536.A0A0E0J376"/>
<dbReference type="Pfam" id="PF13947">
    <property type="entry name" value="GUB_WAK_bind"/>
    <property type="match status" value="1"/>
</dbReference>
<keyword evidence="9" id="KW-0325">Glycoprotein</keyword>
<evidence type="ECO:0000256" key="11">
    <source>
        <dbReference type="SAM" id="MobiDB-lite"/>
    </source>
</evidence>
<keyword evidence="3" id="KW-0808">Transferase</keyword>
<feature type="chain" id="PRO_5002363659" description="Protein kinase domain-containing protein" evidence="12">
    <location>
        <begin position="34"/>
        <end position="873"/>
    </location>
</feature>
<dbReference type="HOGENOM" id="CLU_000288_43_5_1"/>
<dbReference type="eggNOG" id="ENOG502QQPF">
    <property type="taxonomic scope" value="Eukaryota"/>
</dbReference>
<sequence>MPLQAPTSSSSSSSSYILLFFSSLYLIVSMAAGAPGLNCQHECGGVLIPYPFGIGDNCSWPWLGSNNEFQITCNNSFVGPPKPYLFGKHEIISIAVEAGEMRIYEPVSYICFESINQSSLEYSWEFDSSSSPLLISSTKNKLIHYWRLESSRVPKTHGNNVPGRQHPALPQTPGMHTISHYLKRKRNLHDTRIHVFLTGYSCGAAITGAAKSGTLKLAGAGSADPELRSNTSACHEEILAIHRPAHHRPHPHHYLHDMRIRRSSQLKKRMSGEPSDFTLTVGASSADGRDACSSSAAAFVGATEGTSLLEMGFSWSAAGSRRRREVTVNGRRHPQLLCLSSQILPAIATTTGGAPGGIHGFCGCRGDSSPPAPTLDPPLVTTYGVVIGLGCYTDDMLDGRQDETYYTTCASYCPSATQLQVGDGRQCTGLGCCETPYITTDLSYIYLYFFESKKEKYNPAWRYSPCSYAFVADISCSTLIITLSPNVSAHSDCLNATNGIGYYCKCSKGYDGNPYISDGCQTTICAISILAILLIFLHTKHEKRKLRYAFDKNGGAILKSAKIKIFPKKEIDKITNNYHEKIGEGGFGKVYKGTTDDGQIVAVKCPKNNTEPNRKPETVDKERPTDFTNEVTVQFQISHKNVVRLLGCCLETDDPLLVYEYIPGGNLEDALHGESNDGNVTKDPLLLKNRLKIAIESAEALAYMHSSANQKILHGDVKSSNILLDDNSMPKISDFGISRLQSIEKNHTSLVIGDRRYIDPVYFQTGLLTEKSDVYSFGIVLLELITRKKPAYDVHKSLPSDFVKSYMTENKAREMFDKEITSCPEAINCLEMISGIAVQCLKQDVDDRPTMMEVSERLHSAREVMQGSRQNPE</sequence>
<evidence type="ECO:0000313" key="15">
    <source>
        <dbReference type="Proteomes" id="UP000006591"/>
    </source>
</evidence>
<evidence type="ECO:0000256" key="2">
    <source>
        <dbReference type="ARBA" id="ARBA00022527"/>
    </source>
</evidence>
<evidence type="ECO:0000256" key="1">
    <source>
        <dbReference type="ARBA" id="ARBA00004479"/>
    </source>
</evidence>
<dbReference type="SMART" id="SM00220">
    <property type="entry name" value="S_TKc"/>
    <property type="match status" value="1"/>
</dbReference>
<evidence type="ECO:0000256" key="6">
    <source>
        <dbReference type="ARBA" id="ARBA00022777"/>
    </source>
</evidence>
<dbReference type="InterPro" id="IPR025287">
    <property type="entry name" value="WAK_GUB"/>
</dbReference>
<keyword evidence="4 12" id="KW-0732">Signal</keyword>
<dbReference type="Pfam" id="PF07714">
    <property type="entry name" value="PK_Tyr_Ser-Thr"/>
    <property type="match status" value="1"/>
</dbReference>
<name>A0A0E0J376_ORYNI</name>
<keyword evidence="5 10" id="KW-0547">Nucleotide-binding</keyword>
<evidence type="ECO:0000256" key="9">
    <source>
        <dbReference type="ARBA" id="ARBA00023180"/>
    </source>
</evidence>
<dbReference type="GO" id="GO:0030247">
    <property type="term" value="F:polysaccharide binding"/>
    <property type="evidence" value="ECO:0007669"/>
    <property type="project" value="InterPro"/>
</dbReference>
<comment type="subcellular location">
    <subcellularLocation>
        <location evidence="1">Membrane</location>
        <topology evidence="1">Single-pass type I membrane protein</topology>
    </subcellularLocation>
</comment>
<dbReference type="PROSITE" id="PS00107">
    <property type="entry name" value="PROTEIN_KINASE_ATP"/>
    <property type="match status" value="1"/>
</dbReference>
<evidence type="ECO:0000256" key="7">
    <source>
        <dbReference type="ARBA" id="ARBA00022840"/>
    </source>
</evidence>
<organism evidence="14">
    <name type="scientific">Oryza nivara</name>
    <name type="common">Indian wild rice</name>
    <name type="synonym">Oryza sativa f. spontanea</name>
    <dbReference type="NCBI Taxonomy" id="4536"/>
    <lineage>
        <taxon>Eukaryota</taxon>
        <taxon>Viridiplantae</taxon>
        <taxon>Streptophyta</taxon>
        <taxon>Embryophyta</taxon>
        <taxon>Tracheophyta</taxon>
        <taxon>Spermatophyta</taxon>
        <taxon>Magnoliopsida</taxon>
        <taxon>Liliopsida</taxon>
        <taxon>Poales</taxon>
        <taxon>Poaceae</taxon>
        <taxon>BOP clade</taxon>
        <taxon>Oryzoideae</taxon>
        <taxon>Oryzeae</taxon>
        <taxon>Oryzinae</taxon>
        <taxon>Oryza</taxon>
    </lineage>
</organism>
<keyword evidence="15" id="KW-1185">Reference proteome</keyword>
<dbReference type="InterPro" id="IPR011009">
    <property type="entry name" value="Kinase-like_dom_sf"/>
</dbReference>
<dbReference type="InterPro" id="IPR000719">
    <property type="entry name" value="Prot_kinase_dom"/>
</dbReference>
<keyword evidence="2" id="KW-0723">Serine/threonine-protein kinase</keyword>
<dbReference type="PROSITE" id="PS00108">
    <property type="entry name" value="PROTEIN_KINASE_ST"/>
    <property type="match status" value="1"/>
</dbReference>
<feature type="domain" description="Protein kinase" evidence="13">
    <location>
        <begin position="576"/>
        <end position="862"/>
    </location>
</feature>
<dbReference type="Gene3D" id="1.10.510.10">
    <property type="entry name" value="Transferase(Phosphotransferase) domain 1"/>
    <property type="match status" value="1"/>
</dbReference>
<dbReference type="PROSITE" id="PS50011">
    <property type="entry name" value="PROTEIN_KINASE_DOM"/>
    <property type="match status" value="1"/>
</dbReference>
<keyword evidence="8" id="KW-1015">Disulfide bond</keyword>
<dbReference type="Gene3D" id="3.30.200.20">
    <property type="entry name" value="Phosphorylase Kinase, domain 1"/>
    <property type="match status" value="1"/>
</dbReference>
<dbReference type="FunFam" id="1.10.510.10:FF:000606">
    <property type="entry name" value="Wall-associated receptor kinase 3"/>
    <property type="match status" value="1"/>
</dbReference>
<dbReference type="Proteomes" id="UP000006591">
    <property type="component" value="Chromosome 11"/>
</dbReference>
<dbReference type="InterPro" id="IPR045274">
    <property type="entry name" value="WAK-like"/>
</dbReference>
<evidence type="ECO:0000256" key="4">
    <source>
        <dbReference type="ARBA" id="ARBA00022729"/>
    </source>
</evidence>
<proteinExistence type="predicted"/>